<dbReference type="PANTHER" id="PTHR21363:SF0">
    <property type="entry name" value="PREPHENATE DEHYDROGENASE [NADP(+)]"/>
    <property type="match status" value="1"/>
</dbReference>
<dbReference type="InterPro" id="IPR036291">
    <property type="entry name" value="NAD(P)-bd_dom_sf"/>
</dbReference>
<feature type="domain" description="Prephenate/arogenate dehydrogenase" evidence="2">
    <location>
        <begin position="1"/>
        <end position="277"/>
    </location>
</feature>
<dbReference type="SUPFAM" id="SSF51735">
    <property type="entry name" value="NAD(P)-binding Rossmann-fold domains"/>
    <property type="match status" value="1"/>
</dbReference>
<dbReference type="InterPro" id="IPR046825">
    <property type="entry name" value="PDH_C"/>
</dbReference>
<dbReference type="GO" id="GO:0070403">
    <property type="term" value="F:NAD+ binding"/>
    <property type="evidence" value="ECO:0007669"/>
    <property type="project" value="InterPro"/>
</dbReference>
<gene>
    <name evidence="3" type="ORF">AKJ53_00100</name>
</gene>
<dbReference type="Pfam" id="PF20463">
    <property type="entry name" value="PDH_C"/>
    <property type="match status" value="1"/>
</dbReference>
<name>A0A133VJ94_9EURY</name>
<dbReference type="InterPro" id="IPR008927">
    <property type="entry name" value="6-PGluconate_DH-like_C_sf"/>
</dbReference>
<dbReference type="Gene3D" id="1.10.3660.10">
    <property type="entry name" value="6-phosphogluconate dehydrogenase C-terminal like domain"/>
    <property type="match status" value="1"/>
</dbReference>
<protein>
    <recommendedName>
        <fullName evidence="2">Prephenate/arogenate dehydrogenase domain-containing protein</fullName>
    </recommendedName>
</protein>
<comment type="caution">
    <text evidence="3">The sequence shown here is derived from an EMBL/GenBank/DDBJ whole genome shotgun (WGS) entry which is preliminary data.</text>
</comment>
<dbReference type="InterPro" id="IPR046826">
    <property type="entry name" value="PDH_N"/>
</dbReference>
<dbReference type="SUPFAM" id="SSF48179">
    <property type="entry name" value="6-phosphogluconate dehydrogenase C-terminal domain-like"/>
    <property type="match status" value="1"/>
</dbReference>
<dbReference type="PANTHER" id="PTHR21363">
    <property type="entry name" value="PREPHENATE DEHYDROGENASE"/>
    <property type="match status" value="1"/>
</dbReference>
<keyword evidence="4" id="KW-1185">Reference proteome</keyword>
<dbReference type="GO" id="GO:0006571">
    <property type="term" value="P:tyrosine biosynthetic process"/>
    <property type="evidence" value="ECO:0007669"/>
    <property type="project" value="InterPro"/>
</dbReference>
<evidence type="ECO:0000256" key="1">
    <source>
        <dbReference type="ARBA" id="ARBA00023002"/>
    </source>
</evidence>
<dbReference type="GO" id="GO:0004665">
    <property type="term" value="F:prephenate dehydrogenase (NADP+) activity"/>
    <property type="evidence" value="ECO:0007669"/>
    <property type="project" value="InterPro"/>
</dbReference>
<proteinExistence type="predicted"/>
<accession>A0A133VJ94</accession>
<evidence type="ECO:0000259" key="2">
    <source>
        <dbReference type="PROSITE" id="PS51176"/>
    </source>
</evidence>
<evidence type="ECO:0000313" key="3">
    <source>
        <dbReference type="EMBL" id="KXB06506.1"/>
    </source>
</evidence>
<dbReference type="InterPro" id="IPR003099">
    <property type="entry name" value="Prephen_DH"/>
</dbReference>
<evidence type="ECO:0000313" key="4">
    <source>
        <dbReference type="Proteomes" id="UP000070491"/>
    </source>
</evidence>
<sequence length="285" mass="31865">MKLAIIGAGAMGKWFAEFAKNRGLEVIITDTERKKAQETANELGIEFSTDNEEATENADMVMICVPIKETPKVIEELSDSLKKDSILFDIASVKEDAVAKMEELNVKTELASMHPLFGPGANTLEGKTIISIPVNDGKRYQELKGLLSDLGAEIIEMEANEHDRLMAVIQSLTHFTLLTYLSALNSMKNSEKAKEFQTPIFKKLLDLSKAFLQEDPKLCGDIQTENKYSSIARSSVLEACRSLDVALKAENVKVIREIFEETNEKMDSEEIELAYEKLYEETEGE</sequence>
<dbReference type="EMBL" id="LHYG01000001">
    <property type="protein sequence ID" value="KXB06506.1"/>
    <property type="molecule type" value="Genomic_DNA"/>
</dbReference>
<dbReference type="Pfam" id="PF02153">
    <property type="entry name" value="PDH_N"/>
    <property type="match status" value="1"/>
</dbReference>
<dbReference type="GO" id="GO:0008977">
    <property type="term" value="F:prephenate dehydrogenase (NAD+) activity"/>
    <property type="evidence" value="ECO:0007669"/>
    <property type="project" value="InterPro"/>
</dbReference>
<organism evidence="3 4">
    <name type="scientific">candidate division MSBL1 archaeon SCGC-AAA382F02</name>
    <dbReference type="NCBI Taxonomy" id="1698282"/>
    <lineage>
        <taxon>Archaea</taxon>
        <taxon>Methanobacteriati</taxon>
        <taxon>Methanobacteriota</taxon>
        <taxon>candidate division MSBL1</taxon>
    </lineage>
</organism>
<dbReference type="AlphaFoldDB" id="A0A133VJ94"/>
<dbReference type="Gene3D" id="3.40.50.720">
    <property type="entry name" value="NAD(P)-binding Rossmann-like Domain"/>
    <property type="match status" value="1"/>
</dbReference>
<dbReference type="PROSITE" id="PS51176">
    <property type="entry name" value="PDH_ADH"/>
    <property type="match status" value="1"/>
</dbReference>
<dbReference type="InterPro" id="IPR050812">
    <property type="entry name" value="Preph/Arog_dehydrog"/>
</dbReference>
<reference evidence="3 4" key="1">
    <citation type="journal article" date="2016" name="Sci. Rep.">
        <title>Metabolic traits of an uncultured archaeal lineage -MSBL1- from brine pools of the Red Sea.</title>
        <authorList>
            <person name="Mwirichia R."/>
            <person name="Alam I."/>
            <person name="Rashid M."/>
            <person name="Vinu M."/>
            <person name="Ba-Alawi W."/>
            <person name="Anthony Kamau A."/>
            <person name="Kamanda Ngugi D."/>
            <person name="Goker M."/>
            <person name="Klenk H.P."/>
            <person name="Bajic V."/>
            <person name="Stingl U."/>
        </authorList>
    </citation>
    <scope>NUCLEOTIDE SEQUENCE [LARGE SCALE GENOMIC DNA]</scope>
    <source>
        <strain evidence="3">SCGC-AAA382F02</strain>
    </source>
</reference>
<keyword evidence="1" id="KW-0560">Oxidoreductase</keyword>
<dbReference type="Proteomes" id="UP000070491">
    <property type="component" value="Unassembled WGS sequence"/>
</dbReference>